<dbReference type="Proteomes" id="UP000015453">
    <property type="component" value="Unassembled WGS sequence"/>
</dbReference>
<evidence type="ECO:0000256" key="2">
    <source>
        <dbReference type="ARBA" id="ARBA00022614"/>
    </source>
</evidence>
<keyword evidence="3" id="KW-0677">Repeat</keyword>
<evidence type="ECO:0000256" key="3">
    <source>
        <dbReference type="ARBA" id="ARBA00022737"/>
    </source>
</evidence>
<dbReference type="OrthoDB" id="912863at2759"/>
<dbReference type="PANTHER" id="PTHR15140">
    <property type="entry name" value="TUBULIN-SPECIFIC CHAPERONE E"/>
    <property type="match status" value="1"/>
</dbReference>
<sequence length="723" mass="82089">MCGGLPLAVVVIAGFLKQVEKTKRAWEEVANTNNMVKDSEFKEVFSLVYHHLPHHLKPCLLYFGAFPDDKEISVSKVVKLWVAEGFLKQIPNKTHEEVAVECIEELVSWNLIFVGRRRVDGSIKTFIIHDLLKEVCSIFAKEEHFLVSINASSMPTTQQVDVVRPRRLALHGSFTSDTLQCFIPREELSLVRSLLQPSFDEASEAEGFPCELIRVLDLSRASAYRFSLDVKSAPHLRYLYFAPLPIVLPPFLPDCLWNLHTLIVPASVTGSQVLWRMKQLRHLQFLKCDMASTDDESHVLENLHTLLYLRGSSCAPDFFAKTPNLKKLGIRVELADDHKQHEQISEPEIVEVVEDQEPFLNTDVALDDYKHDLFSKHDQISELEATEEELGEAAADNDEESLAKHEPDYAKTGDEDEYEPFSLGNLENLLNLETLNCIVEPPLMVFIPENCILPQNLKKVTLNNTRIPWESISIVGKLPELRTMKLMNNAFRGENWIANENEFKKLQHLVIDGADLKFWTAEKDHFPRLEHLTILDCIHLDGIPPQIPLIDTIKMIEVDDASSSALISAGEIKKEMQENIENGEFQLTVLSIWDPVKKNQEEWKKKKKENGRFRYVKMADNTIENQALAGMLSRYQSILKPPPSRIELNTNDSFHDRMKVIGVAMAERYGQRNVSGEFINNMVQTAATFNLLLANRSAKKQSGGETQGTGTGTGGMKYTMFLP</sequence>
<feature type="domain" description="Disease resistance protein winged helix" evidence="8">
    <location>
        <begin position="66"/>
        <end position="134"/>
    </location>
</feature>
<evidence type="ECO:0000313" key="9">
    <source>
        <dbReference type="EMBL" id="EPS70910.1"/>
    </source>
</evidence>
<evidence type="ECO:0000313" key="10">
    <source>
        <dbReference type="Proteomes" id="UP000015453"/>
    </source>
</evidence>
<keyword evidence="2" id="KW-0433">Leucine-rich repeat</keyword>
<feature type="region of interest" description="Disordered" evidence="7">
    <location>
        <begin position="387"/>
        <end position="416"/>
    </location>
</feature>
<organism evidence="9 10">
    <name type="scientific">Genlisea aurea</name>
    <dbReference type="NCBI Taxonomy" id="192259"/>
    <lineage>
        <taxon>Eukaryota</taxon>
        <taxon>Viridiplantae</taxon>
        <taxon>Streptophyta</taxon>
        <taxon>Embryophyta</taxon>
        <taxon>Tracheophyta</taxon>
        <taxon>Spermatophyta</taxon>
        <taxon>Magnoliopsida</taxon>
        <taxon>eudicotyledons</taxon>
        <taxon>Gunneridae</taxon>
        <taxon>Pentapetalae</taxon>
        <taxon>asterids</taxon>
        <taxon>lamiids</taxon>
        <taxon>Lamiales</taxon>
        <taxon>Lentibulariaceae</taxon>
        <taxon>Genlisea</taxon>
    </lineage>
</organism>
<keyword evidence="6" id="KW-0067">ATP-binding</keyword>
<dbReference type="GO" id="GO:0006952">
    <property type="term" value="P:defense response"/>
    <property type="evidence" value="ECO:0007669"/>
    <property type="project" value="UniProtKB-KW"/>
</dbReference>
<dbReference type="PANTHER" id="PTHR15140:SF33">
    <property type="entry name" value="LATE BLIGHT RESISTANCE PROTEIN HOMOLOG R1A-3 ISOFORM X1"/>
    <property type="match status" value="1"/>
</dbReference>
<dbReference type="EMBL" id="AUSU01001483">
    <property type="protein sequence ID" value="EPS70910.1"/>
    <property type="molecule type" value="Genomic_DNA"/>
</dbReference>
<keyword evidence="5" id="KW-0611">Plant defense</keyword>
<evidence type="ECO:0000256" key="5">
    <source>
        <dbReference type="ARBA" id="ARBA00022821"/>
    </source>
</evidence>
<dbReference type="InterPro" id="IPR032675">
    <property type="entry name" value="LRR_dom_sf"/>
</dbReference>
<evidence type="ECO:0000256" key="7">
    <source>
        <dbReference type="SAM" id="MobiDB-lite"/>
    </source>
</evidence>
<evidence type="ECO:0000256" key="6">
    <source>
        <dbReference type="ARBA" id="ARBA00022840"/>
    </source>
</evidence>
<dbReference type="InterPro" id="IPR027417">
    <property type="entry name" value="P-loop_NTPase"/>
</dbReference>
<proteinExistence type="inferred from homology"/>
<reference evidence="9 10" key="1">
    <citation type="journal article" date="2013" name="BMC Genomics">
        <title>The miniature genome of a carnivorous plant Genlisea aurea contains a low number of genes and short non-coding sequences.</title>
        <authorList>
            <person name="Leushkin E.V."/>
            <person name="Sutormin R.A."/>
            <person name="Nabieva E.R."/>
            <person name="Penin A.A."/>
            <person name="Kondrashov A.S."/>
            <person name="Logacheva M.D."/>
        </authorList>
    </citation>
    <scope>NUCLEOTIDE SEQUENCE [LARGE SCALE GENOMIC DNA]</scope>
</reference>
<dbReference type="GO" id="GO:0005524">
    <property type="term" value="F:ATP binding"/>
    <property type="evidence" value="ECO:0007669"/>
    <property type="project" value="UniProtKB-KW"/>
</dbReference>
<keyword evidence="4" id="KW-0547">Nucleotide-binding</keyword>
<dbReference type="Pfam" id="PF23559">
    <property type="entry name" value="WHD_DRP"/>
    <property type="match status" value="1"/>
</dbReference>
<dbReference type="InterPro" id="IPR036388">
    <property type="entry name" value="WH-like_DNA-bd_sf"/>
</dbReference>
<dbReference type="Gene3D" id="1.10.10.10">
    <property type="entry name" value="Winged helix-like DNA-binding domain superfamily/Winged helix DNA-binding domain"/>
    <property type="match status" value="1"/>
</dbReference>
<protein>
    <recommendedName>
        <fullName evidence="8">Disease resistance protein winged helix domain-containing protein</fullName>
    </recommendedName>
</protein>
<name>S8CVR9_9LAMI</name>
<comment type="similarity">
    <text evidence="1">Belongs to the disease resistance NB-LRR family.</text>
</comment>
<dbReference type="FunFam" id="1.10.10.10:FF:000322">
    <property type="entry name" value="Probable disease resistance protein At1g63360"/>
    <property type="match status" value="1"/>
</dbReference>
<accession>S8CVR9</accession>
<evidence type="ECO:0000256" key="4">
    <source>
        <dbReference type="ARBA" id="ARBA00022741"/>
    </source>
</evidence>
<dbReference type="SUPFAM" id="SSF52058">
    <property type="entry name" value="L domain-like"/>
    <property type="match status" value="1"/>
</dbReference>
<evidence type="ECO:0000259" key="8">
    <source>
        <dbReference type="Pfam" id="PF23559"/>
    </source>
</evidence>
<feature type="compositionally biased region" description="Acidic residues" evidence="7">
    <location>
        <begin position="387"/>
        <end position="400"/>
    </location>
</feature>
<keyword evidence="10" id="KW-1185">Reference proteome</keyword>
<dbReference type="Gene3D" id="3.80.10.10">
    <property type="entry name" value="Ribonuclease Inhibitor"/>
    <property type="match status" value="1"/>
</dbReference>
<feature type="compositionally biased region" description="Basic and acidic residues" evidence="7">
    <location>
        <begin position="401"/>
        <end position="413"/>
    </location>
</feature>
<gene>
    <name evidence="9" type="ORF">M569_03853</name>
</gene>
<dbReference type="AlphaFoldDB" id="S8CVR9"/>
<evidence type="ECO:0000256" key="1">
    <source>
        <dbReference type="ARBA" id="ARBA00008894"/>
    </source>
</evidence>
<dbReference type="SUPFAM" id="SSF52540">
    <property type="entry name" value="P-loop containing nucleoside triphosphate hydrolases"/>
    <property type="match status" value="1"/>
</dbReference>
<dbReference type="InterPro" id="IPR058922">
    <property type="entry name" value="WHD_DRP"/>
</dbReference>
<comment type="caution">
    <text evidence="9">The sequence shown here is derived from an EMBL/GenBank/DDBJ whole genome shotgun (WGS) entry which is preliminary data.</text>
</comment>